<evidence type="ECO:0000256" key="6">
    <source>
        <dbReference type="ARBA" id="ARBA00023306"/>
    </source>
</evidence>
<keyword evidence="2" id="KW-0217">Developmental protein</keyword>
<dbReference type="AlphaFoldDB" id="A0AAN9SMJ6"/>
<feature type="compositionally biased region" description="Basic and acidic residues" evidence="9">
    <location>
        <begin position="323"/>
        <end position="333"/>
    </location>
</feature>
<keyword evidence="6" id="KW-0131">Cell cycle</keyword>
<comment type="caution">
    <text evidence="11">The sequence shown here is derived from an EMBL/GenBank/DDBJ whole genome shotgun (WGS) entry which is preliminary data.</text>
</comment>
<evidence type="ECO:0000313" key="11">
    <source>
        <dbReference type="EMBL" id="KAK7399510.1"/>
    </source>
</evidence>
<feature type="domain" description="SOSEKI DIX-like" evidence="10">
    <location>
        <begin position="36"/>
        <end position="124"/>
    </location>
</feature>
<dbReference type="GO" id="GO:0051302">
    <property type="term" value="P:regulation of cell division"/>
    <property type="evidence" value="ECO:0007669"/>
    <property type="project" value="UniProtKB-ARBA"/>
</dbReference>
<comment type="subunit">
    <text evidence="8">Homodimer. Forms long polymer filaments with other SOKs proteins polymers (e.g. SOK1, SOK2, SOK3 and SOK4) crucial for polar localization and biological activity. Binds to ANGUSTIFOLIA (AN).</text>
</comment>
<dbReference type="InterPro" id="IPR010369">
    <property type="entry name" value="SOK"/>
</dbReference>
<comment type="similarity">
    <text evidence="7">Belongs to the SOSEKI family.</text>
</comment>
<comment type="subcellular location">
    <subcellularLocation>
        <location evidence="1">Cell membrane</location>
        <topology evidence="1">Peripheral membrane protein</topology>
        <orientation evidence="1">Cytoplasmic side</orientation>
    </subcellularLocation>
</comment>
<keyword evidence="12" id="KW-1185">Reference proteome</keyword>
<dbReference type="InterPro" id="IPR021182">
    <property type="entry name" value="SOK_magnoliopsida"/>
</dbReference>
<keyword evidence="5" id="KW-0472">Membrane</keyword>
<protein>
    <recommendedName>
        <fullName evidence="10">SOSEKI DIX-like domain-containing protein</fullName>
    </recommendedName>
</protein>
<evidence type="ECO:0000256" key="2">
    <source>
        <dbReference type="ARBA" id="ARBA00022473"/>
    </source>
</evidence>
<feature type="compositionally biased region" description="Basic and acidic residues" evidence="9">
    <location>
        <begin position="153"/>
        <end position="170"/>
    </location>
</feature>
<dbReference type="Pfam" id="PF06136">
    <property type="entry name" value="SOK"/>
    <property type="match status" value="1"/>
</dbReference>
<evidence type="ECO:0000256" key="4">
    <source>
        <dbReference type="ARBA" id="ARBA00022618"/>
    </source>
</evidence>
<name>A0AAN9SMJ6_PSOTE</name>
<dbReference type="GO" id="GO:0090708">
    <property type="term" value="P:specification of plant organ axis polarity"/>
    <property type="evidence" value="ECO:0007669"/>
    <property type="project" value="UniProtKB-ARBA"/>
</dbReference>
<evidence type="ECO:0000256" key="1">
    <source>
        <dbReference type="ARBA" id="ARBA00004413"/>
    </source>
</evidence>
<organism evidence="11 12">
    <name type="scientific">Psophocarpus tetragonolobus</name>
    <name type="common">Winged bean</name>
    <name type="synonym">Dolichos tetragonolobus</name>
    <dbReference type="NCBI Taxonomy" id="3891"/>
    <lineage>
        <taxon>Eukaryota</taxon>
        <taxon>Viridiplantae</taxon>
        <taxon>Streptophyta</taxon>
        <taxon>Embryophyta</taxon>
        <taxon>Tracheophyta</taxon>
        <taxon>Spermatophyta</taxon>
        <taxon>Magnoliopsida</taxon>
        <taxon>eudicotyledons</taxon>
        <taxon>Gunneridae</taxon>
        <taxon>Pentapetalae</taxon>
        <taxon>rosids</taxon>
        <taxon>fabids</taxon>
        <taxon>Fabales</taxon>
        <taxon>Fabaceae</taxon>
        <taxon>Papilionoideae</taxon>
        <taxon>50 kb inversion clade</taxon>
        <taxon>NPAAA clade</taxon>
        <taxon>indigoferoid/millettioid clade</taxon>
        <taxon>Phaseoleae</taxon>
        <taxon>Psophocarpus</taxon>
    </lineage>
</organism>
<sequence length="347" mass="39468">MDVHVHVGSQRSSRDTSPDRAKICRFNHKVKPPRKVQVVYYLSRNGLLEHPHFMEVSLLPNQPLRLKDVLDRLMALRGSGMPLQYSWSSKRNYKSGYVWYDLGLKDVIHPAEGGEYVLKGSELVEGCGGTKQGIHQQAEANYNYNYSYKYKQQKEKEKEKEKEREEERSGCSRGVGISTEEVAYDEGQSNGVGGGRSKKQCGEKVKRRDGDGSRYSLLLQLIACGSTGTELKGPRLSDAGTKEKEREKKALFWEEAETQMVNPQPEEKEYFSGSLVDSINANRVGEPLLKKSNSYNEQRRSKLGLEEVKPKVMEEEEEEEEGQEKRVGMKDKCIPLIKSPKQTSARR</sequence>
<evidence type="ECO:0000256" key="8">
    <source>
        <dbReference type="ARBA" id="ARBA00046534"/>
    </source>
</evidence>
<evidence type="ECO:0000256" key="9">
    <source>
        <dbReference type="SAM" id="MobiDB-lite"/>
    </source>
</evidence>
<feature type="compositionally biased region" description="Basic and acidic residues" evidence="9">
    <location>
        <begin position="200"/>
        <end position="209"/>
    </location>
</feature>
<reference evidence="11 12" key="1">
    <citation type="submission" date="2024-01" db="EMBL/GenBank/DDBJ databases">
        <title>The genomes of 5 underutilized Papilionoideae crops provide insights into root nodulation and disease resistanc.</title>
        <authorList>
            <person name="Jiang F."/>
        </authorList>
    </citation>
    <scope>NUCLEOTIDE SEQUENCE [LARGE SCALE GENOMIC DNA]</scope>
    <source>
        <strain evidence="11">DUOXIRENSHENG_FW03</strain>
        <tissue evidence="11">Leaves</tissue>
    </source>
</reference>
<proteinExistence type="inferred from homology"/>
<dbReference type="PIRSF" id="PIRSF031043">
    <property type="entry name" value="UCP031043"/>
    <property type="match status" value="1"/>
</dbReference>
<dbReference type="InterPro" id="IPR048351">
    <property type="entry name" value="SOK_DIX"/>
</dbReference>
<feature type="region of interest" description="Disordered" evidence="9">
    <location>
        <begin position="1"/>
        <end position="20"/>
    </location>
</feature>
<feature type="region of interest" description="Disordered" evidence="9">
    <location>
        <begin position="290"/>
        <end position="347"/>
    </location>
</feature>
<evidence type="ECO:0000259" key="10">
    <source>
        <dbReference type="Pfam" id="PF06136"/>
    </source>
</evidence>
<evidence type="ECO:0000256" key="3">
    <source>
        <dbReference type="ARBA" id="ARBA00022475"/>
    </source>
</evidence>
<dbReference type="GO" id="GO:0051258">
    <property type="term" value="P:protein polymerization"/>
    <property type="evidence" value="ECO:0007669"/>
    <property type="project" value="UniProtKB-ARBA"/>
</dbReference>
<dbReference type="Proteomes" id="UP001386955">
    <property type="component" value="Unassembled WGS sequence"/>
</dbReference>
<evidence type="ECO:0000256" key="5">
    <source>
        <dbReference type="ARBA" id="ARBA00023136"/>
    </source>
</evidence>
<dbReference type="EMBL" id="JAYMYS010000003">
    <property type="protein sequence ID" value="KAK7399510.1"/>
    <property type="molecule type" value="Genomic_DNA"/>
</dbReference>
<dbReference type="PANTHER" id="PTHR31083">
    <property type="entry name" value="UPSTREAM OF FLC PROTEIN (DUF966)"/>
    <property type="match status" value="1"/>
</dbReference>
<keyword evidence="3" id="KW-1003">Cell membrane</keyword>
<evidence type="ECO:0000313" key="12">
    <source>
        <dbReference type="Proteomes" id="UP001386955"/>
    </source>
</evidence>
<dbReference type="GO" id="GO:2000067">
    <property type="term" value="P:regulation of root morphogenesis"/>
    <property type="evidence" value="ECO:0007669"/>
    <property type="project" value="UniProtKB-ARBA"/>
</dbReference>
<dbReference type="PANTHER" id="PTHR31083:SF18">
    <property type="entry name" value="PROTEIN SOSEKI 2"/>
    <property type="match status" value="1"/>
</dbReference>
<dbReference type="GO" id="GO:0051301">
    <property type="term" value="P:cell division"/>
    <property type="evidence" value="ECO:0007669"/>
    <property type="project" value="UniProtKB-KW"/>
</dbReference>
<gene>
    <name evidence="11" type="ORF">VNO78_10694</name>
</gene>
<accession>A0AAN9SMJ6</accession>
<keyword evidence="4" id="KW-0132">Cell division</keyword>
<evidence type="ECO:0000256" key="7">
    <source>
        <dbReference type="ARBA" id="ARBA00024211"/>
    </source>
</evidence>
<feature type="compositionally biased region" description="Basic and acidic residues" evidence="9">
    <location>
        <begin position="297"/>
        <end position="313"/>
    </location>
</feature>
<dbReference type="GO" id="GO:0005886">
    <property type="term" value="C:plasma membrane"/>
    <property type="evidence" value="ECO:0007669"/>
    <property type="project" value="UniProtKB-SubCell"/>
</dbReference>
<feature type="region of interest" description="Disordered" evidence="9">
    <location>
        <begin position="153"/>
        <end position="209"/>
    </location>
</feature>